<evidence type="ECO:0000313" key="3">
    <source>
        <dbReference type="Proteomes" id="UP000033772"/>
    </source>
</evidence>
<comment type="caution">
    <text evidence="2">The sequence shown here is derived from an EMBL/GenBank/DDBJ whole genome shotgun (WGS) entry which is preliminary data.</text>
</comment>
<keyword evidence="1" id="KW-1133">Transmembrane helix</keyword>
<accession>A0A1J4N312</accession>
<evidence type="ECO:0000313" key="2">
    <source>
        <dbReference type="EMBL" id="OIJ25948.1"/>
    </source>
</evidence>
<sequence length="197" mass="21065">MTMTTPDENEGVVVSEEAEVAYEVAALAAEPVPREMTWAVRLIIGLIAFSAVVVAVMVLRSDDLVRAWAEGNSSAKRILETEGLDALINPPNDNRVSAPAFIAPAITLFCVMASMLGVLTVFLRNGFEWARIVITFLVFISVVASIGGIMTGPPVTISVLTVIAILIAAGLLAVMWLPANTRYIHPPHRIRGAVADD</sequence>
<organism evidence="2 3">
    <name type="scientific">Nocardioides luteus</name>
    <dbReference type="NCBI Taxonomy" id="1844"/>
    <lineage>
        <taxon>Bacteria</taxon>
        <taxon>Bacillati</taxon>
        <taxon>Actinomycetota</taxon>
        <taxon>Actinomycetes</taxon>
        <taxon>Propionibacteriales</taxon>
        <taxon>Nocardioidaceae</taxon>
        <taxon>Nocardioides</taxon>
    </lineage>
</organism>
<dbReference type="EMBL" id="JZDQ02000020">
    <property type="protein sequence ID" value="OIJ25948.1"/>
    <property type="molecule type" value="Genomic_DNA"/>
</dbReference>
<proteinExistence type="predicted"/>
<gene>
    <name evidence="2" type="ORF">UG56_015340</name>
</gene>
<dbReference type="AlphaFoldDB" id="A0A1J4N312"/>
<dbReference type="STRING" id="1844.UG56_015340"/>
<dbReference type="OrthoDB" id="3788276at2"/>
<feature type="transmembrane region" description="Helical" evidence="1">
    <location>
        <begin position="129"/>
        <end position="149"/>
    </location>
</feature>
<dbReference type="RefSeq" id="WP_045551726.1">
    <property type="nucleotide sequence ID" value="NZ_JZDQ02000020.1"/>
</dbReference>
<keyword evidence="1" id="KW-0472">Membrane</keyword>
<feature type="transmembrane region" description="Helical" evidence="1">
    <location>
        <begin position="38"/>
        <end position="59"/>
    </location>
</feature>
<name>A0A1J4N312_9ACTN</name>
<feature type="transmembrane region" description="Helical" evidence="1">
    <location>
        <begin position="155"/>
        <end position="179"/>
    </location>
</feature>
<keyword evidence="3" id="KW-1185">Reference proteome</keyword>
<dbReference type="Proteomes" id="UP000033772">
    <property type="component" value="Unassembled WGS sequence"/>
</dbReference>
<keyword evidence="1" id="KW-0812">Transmembrane</keyword>
<evidence type="ECO:0000256" key="1">
    <source>
        <dbReference type="SAM" id="Phobius"/>
    </source>
</evidence>
<reference evidence="2" key="1">
    <citation type="submission" date="2016-10" db="EMBL/GenBank/DDBJ databases">
        <title>Draft Genome Sequence of Nocardioides luteus Strain BAFB, an Alkane-Degrading Bacterium Isolated from JP-7 Polluted Soil.</title>
        <authorList>
            <person name="Brown L."/>
            <person name="Ruiz O.N."/>
            <person name="Gunasekera T."/>
        </authorList>
    </citation>
    <scope>NUCLEOTIDE SEQUENCE [LARGE SCALE GENOMIC DNA]</scope>
    <source>
        <strain evidence="2">BAFB</strain>
    </source>
</reference>
<feature type="transmembrane region" description="Helical" evidence="1">
    <location>
        <begin position="101"/>
        <end position="122"/>
    </location>
</feature>
<protein>
    <submittedName>
        <fullName evidence="2">Uncharacterized protein</fullName>
    </submittedName>
</protein>